<sequence>MKTARFEELVAFAQKKHKGQTRACDAPAWHHLVRVSRLLTEILSVYKEGSVADRAALPRAALGHDILEDTTATREEVTRLFGVREAALIWVLTNEEDDAHTDAYRKKVAESDEAARILKLADLYDNYTNVAYALPCLGAKWTHSYFLPIVEPMFARIRKTRFQAYRHTAGALCLMVASSQALLAEALARDDGKRTRYSAQRRKSS</sequence>
<evidence type="ECO:0000313" key="3">
    <source>
        <dbReference type="Proteomes" id="UP000177306"/>
    </source>
</evidence>
<organism evidence="2 3">
    <name type="scientific">Candidatus Kaiserbacteria bacterium RIFCSPLOWO2_01_FULL_53_17</name>
    <dbReference type="NCBI Taxonomy" id="1798511"/>
    <lineage>
        <taxon>Bacteria</taxon>
        <taxon>Candidatus Kaiseribacteriota</taxon>
    </lineage>
</organism>
<dbReference type="InterPro" id="IPR052194">
    <property type="entry name" value="MESH1"/>
</dbReference>
<protein>
    <recommendedName>
        <fullName evidence="1">HD/PDEase domain-containing protein</fullName>
    </recommendedName>
</protein>
<dbReference type="Pfam" id="PF01966">
    <property type="entry name" value="HD"/>
    <property type="match status" value="1"/>
</dbReference>
<dbReference type="PANTHER" id="PTHR46246:SF1">
    <property type="entry name" value="GUANOSINE-3',5'-BIS(DIPHOSPHATE) 3'-PYROPHOSPHOHYDROLASE MESH1"/>
    <property type="match status" value="1"/>
</dbReference>
<dbReference type="SUPFAM" id="SSF109604">
    <property type="entry name" value="HD-domain/PDEase-like"/>
    <property type="match status" value="1"/>
</dbReference>
<evidence type="ECO:0000259" key="1">
    <source>
        <dbReference type="SMART" id="SM00471"/>
    </source>
</evidence>
<dbReference type="PANTHER" id="PTHR46246">
    <property type="entry name" value="GUANOSINE-3',5'-BIS(DIPHOSPHATE) 3'-PYROPHOSPHOHYDROLASE MESH1"/>
    <property type="match status" value="1"/>
</dbReference>
<reference evidence="2 3" key="1">
    <citation type="journal article" date="2016" name="Nat. Commun.">
        <title>Thousands of microbial genomes shed light on interconnected biogeochemical processes in an aquifer system.</title>
        <authorList>
            <person name="Anantharaman K."/>
            <person name="Brown C.T."/>
            <person name="Hug L.A."/>
            <person name="Sharon I."/>
            <person name="Castelle C.J."/>
            <person name="Probst A.J."/>
            <person name="Thomas B.C."/>
            <person name="Singh A."/>
            <person name="Wilkins M.J."/>
            <person name="Karaoz U."/>
            <person name="Brodie E.L."/>
            <person name="Williams K.H."/>
            <person name="Hubbard S.S."/>
            <person name="Banfield J.F."/>
        </authorList>
    </citation>
    <scope>NUCLEOTIDE SEQUENCE [LARGE SCALE GENOMIC DNA]</scope>
</reference>
<comment type="caution">
    <text evidence="2">The sequence shown here is derived from an EMBL/GenBank/DDBJ whole genome shotgun (WGS) entry which is preliminary data.</text>
</comment>
<dbReference type="InterPro" id="IPR003607">
    <property type="entry name" value="HD/PDEase_dom"/>
</dbReference>
<dbReference type="GO" id="GO:0008893">
    <property type="term" value="F:guanosine-3',5'-bis(diphosphate) 3'-diphosphatase activity"/>
    <property type="evidence" value="ECO:0007669"/>
    <property type="project" value="TreeGrafter"/>
</dbReference>
<gene>
    <name evidence="2" type="ORF">A3A38_02140</name>
</gene>
<dbReference type="AlphaFoldDB" id="A0A1F6EFM5"/>
<feature type="domain" description="HD/PDEase" evidence="1">
    <location>
        <begin position="24"/>
        <end position="136"/>
    </location>
</feature>
<dbReference type="Proteomes" id="UP000177306">
    <property type="component" value="Unassembled WGS sequence"/>
</dbReference>
<accession>A0A1F6EFM5</accession>
<proteinExistence type="predicted"/>
<dbReference type="EMBL" id="MFLY01000050">
    <property type="protein sequence ID" value="OGG72461.1"/>
    <property type="molecule type" value="Genomic_DNA"/>
</dbReference>
<name>A0A1F6EFM5_9BACT</name>
<dbReference type="InterPro" id="IPR006674">
    <property type="entry name" value="HD_domain"/>
</dbReference>
<dbReference type="Gene3D" id="1.10.3210.10">
    <property type="entry name" value="Hypothetical protein af1432"/>
    <property type="match status" value="1"/>
</dbReference>
<evidence type="ECO:0000313" key="2">
    <source>
        <dbReference type="EMBL" id="OGG72461.1"/>
    </source>
</evidence>
<dbReference type="CDD" id="cd00077">
    <property type="entry name" value="HDc"/>
    <property type="match status" value="1"/>
</dbReference>
<dbReference type="SMART" id="SM00471">
    <property type="entry name" value="HDc"/>
    <property type="match status" value="1"/>
</dbReference>